<dbReference type="GO" id="GO:0016787">
    <property type="term" value="F:hydrolase activity"/>
    <property type="evidence" value="ECO:0007669"/>
    <property type="project" value="UniProtKB-KW"/>
</dbReference>
<dbReference type="EMBL" id="AP027728">
    <property type="protein sequence ID" value="BDZ38482.1"/>
    <property type="molecule type" value="Genomic_DNA"/>
</dbReference>
<proteinExistence type="predicted"/>
<keyword evidence="2" id="KW-0378">Hydrolase</keyword>
<dbReference type="InterPro" id="IPR000073">
    <property type="entry name" value="AB_hydrolase_1"/>
</dbReference>
<feature type="domain" description="AB hydrolase-1" evidence="1">
    <location>
        <begin position="5"/>
        <end position="226"/>
    </location>
</feature>
<dbReference type="Proteomes" id="UP001321543">
    <property type="component" value="Chromosome"/>
</dbReference>
<evidence type="ECO:0000313" key="3">
    <source>
        <dbReference type="Proteomes" id="UP001321543"/>
    </source>
</evidence>
<dbReference type="Gene3D" id="3.40.50.1820">
    <property type="entry name" value="alpha/beta hydrolase"/>
    <property type="match status" value="1"/>
</dbReference>
<dbReference type="InterPro" id="IPR050266">
    <property type="entry name" value="AB_hydrolase_sf"/>
</dbReference>
<gene>
    <name evidence="2" type="ORF">GCM10025863_10960</name>
</gene>
<name>A0ABM8FSS0_9MICO</name>
<dbReference type="PRINTS" id="PR00412">
    <property type="entry name" value="EPOXHYDRLASE"/>
</dbReference>
<dbReference type="InterPro" id="IPR000639">
    <property type="entry name" value="Epox_hydrolase-like"/>
</dbReference>
<dbReference type="PANTHER" id="PTHR43798:SF5">
    <property type="entry name" value="MONOACYLGLYCEROL LIPASE ABHD6"/>
    <property type="match status" value="1"/>
</dbReference>
<dbReference type="SUPFAM" id="SSF53474">
    <property type="entry name" value="alpha/beta-Hydrolases"/>
    <property type="match status" value="1"/>
</dbReference>
<evidence type="ECO:0000259" key="1">
    <source>
        <dbReference type="Pfam" id="PF12697"/>
    </source>
</evidence>
<accession>A0ABM8FSS0</accession>
<organism evidence="2 3">
    <name type="scientific">Microbacterium suwonense</name>
    <dbReference type="NCBI Taxonomy" id="683047"/>
    <lineage>
        <taxon>Bacteria</taxon>
        <taxon>Bacillati</taxon>
        <taxon>Actinomycetota</taxon>
        <taxon>Actinomycetes</taxon>
        <taxon>Micrococcales</taxon>
        <taxon>Microbacteriaceae</taxon>
        <taxon>Microbacterium</taxon>
    </lineage>
</organism>
<dbReference type="PRINTS" id="PR00111">
    <property type="entry name" value="ABHYDROLASE"/>
</dbReference>
<protein>
    <submittedName>
        <fullName evidence="2">Hydrolase</fullName>
    </submittedName>
</protein>
<dbReference type="PANTHER" id="PTHR43798">
    <property type="entry name" value="MONOACYLGLYCEROL LIPASE"/>
    <property type="match status" value="1"/>
</dbReference>
<dbReference type="InterPro" id="IPR029058">
    <property type="entry name" value="AB_hydrolase_fold"/>
</dbReference>
<reference evidence="3" key="1">
    <citation type="journal article" date="2019" name="Int. J. Syst. Evol. Microbiol.">
        <title>The Global Catalogue of Microorganisms (GCM) 10K type strain sequencing project: providing services to taxonomists for standard genome sequencing and annotation.</title>
        <authorList>
            <consortium name="The Broad Institute Genomics Platform"/>
            <consortium name="The Broad Institute Genome Sequencing Center for Infectious Disease"/>
            <person name="Wu L."/>
            <person name="Ma J."/>
        </authorList>
    </citation>
    <scope>NUCLEOTIDE SEQUENCE [LARGE SCALE GENOMIC DNA]</scope>
    <source>
        <strain evidence="3">NBRC 106310</strain>
    </source>
</reference>
<dbReference type="Pfam" id="PF12697">
    <property type="entry name" value="Abhydrolase_6"/>
    <property type="match status" value="1"/>
</dbReference>
<sequence length="243" mass="25831">MGESRASFRHLVPSLVDAGFRVAVMDLRGHGDSSVSFDAYDDPAAAGDVLAVIDALGGGSATVVGNSMGAAAGVLAAAERPDAVERLVLIGPFVRDHGSATTRLFMRMLLARPWGPRVWRSYFPSLFGQSTPADHEEHVDRALALLRRPGRWTAFQATARTSHAPAEAALPRVNAATLVVMGDKDRDFPDPVTEAAWVAGALRGERRMIPGAGHYPMAEQPAETLAAILPFLEGSDDQEVSHG</sequence>
<evidence type="ECO:0000313" key="2">
    <source>
        <dbReference type="EMBL" id="BDZ38482.1"/>
    </source>
</evidence>
<keyword evidence="3" id="KW-1185">Reference proteome</keyword>